<gene>
    <name evidence="1" type="ORF">AS031_12600</name>
</gene>
<dbReference type="Proteomes" id="UP000053199">
    <property type="component" value="Unassembled WGS sequence"/>
</dbReference>
<keyword evidence="2" id="KW-1185">Reference proteome</keyword>
<reference evidence="1 2" key="1">
    <citation type="journal article" date="2014" name="Arch. Microbiol.">
        <title>Arthrobacter enclensis sp. nov., isolated from sediment sample.</title>
        <authorList>
            <person name="Dastager S.G."/>
            <person name="Liu Q."/>
            <person name="Tang S.K."/>
            <person name="Krishnamurthi S."/>
            <person name="Lee J.C."/>
            <person name="Li W.J."/>
        </authorList>
    </citation>
    <scope>NUCLEOTIDE SEQUENCE [LARGE SCALE GENOMIC DNA]</scope>
    <source>
        <strain evidence="1 2">NIO-1008</strain>
    </source>
</reference>
<comment type="caution">
    <text evidence="1">The sequence shown here is derived from an EMBL/GenBank/DDBJ whole genome shotgun (WGS) entry which is preliminary data.</text>
</comment>
<organism evidence="1 2">
    <name type="scientific">Pseudarthrobacter enclensis</name>
    <dbReference type="NCBI Taxonomy" id="993070"/>
    <lineage>
        <taxon>Bacteria</taxon>
        <taxon>Bacillati</taxon>
        <taxon>Actinomycetota</taxon>
        <taxon>Actinomycetes</taxon>
        <taxon>Micrococcales</taxon>
        <taxon>Micrococcaceae</taxon>
        <taxon>Pseudarthrobacter</taxon>
    </lineage>
</organism>
<accession>A0A0V8IKW3</accession>
<evidence type="ECO:0000313" key="1">
    <source>
        <dbReference type="EMBL" id="KSU75406.1"/>
    </source>
</evidence>
<proteinExistence type="predicted"/>
<evidence type="ECO:0000313" key="2">
    <source>
        <dbReference type="Proteomes" id="UP000053199"/>
    </source>
</evidence>
<sequence length="61" mass="7013">MDYSVMKIIPTQAARTLGKHFPELTKPWRAQSGPRFTPPRANELFFWVTAERGAQLKRLLG</sequence>
<name>A0A0V8IKW3_9MICC</name>
<protein>
    <submittedName>
        <fullName evidence="1">Uncharacterized protein</fullName>
    </submittedName>
</protein>
<dbReference type="AlphaFoldDB" id="A0A0V8IKW3"/>
<dbReference type="EMBL" id="LNQM01000005">
    <property type="protein sequence ID" value="KSU75406.1"/>
    <property type="molecule type" value="Genomic_DNA"/>
</dbReference>